<evidence type="ECO:0000313" key="2">
    <source>
        <dbReference type="Proteomes" id="UP000078576"/>
    </source>
</evidence>
<sequence length="104" mass="11103">MEDDSESLIWACAGDQGSVVFELGSSDRNLTSFCQSTGSGIKIVDCKLYRSLDVNYLLKDALAAQISRRPEIGDGLSEGICKAIAGVPQAGTVSMANFQTLLWP</sequence>
<dbReference type="OrthoDB" id="5425805at2759"/>
<dbReference type="AlphaFoldDB" id="A0A194V1Y8"/>
<protein>
    <submittedName>
        <fullName evidence="1">Uncharacterized protein</fullName>
    </submittedName>
</protein>
<proteinExistence type="predicted"/>
<dbReference type="EMBL" id="KN714706">
    <property type="protein sequence ID" value="KUI57947.1"/>
    <property type="molecule type" value="Genomic_DNA"/>
</dbReference>
<accession>A0A194V1Y8</accession>
<keyword evidence="2" id="KW-1185">Reference proteome</keyword>
<evidence type="ECO:0000313" key="1">
    <source>
        <dbReference type="EMBL" id="KUI57947.1"/>
    </source>
</evidence>
<organism evidence="1 2">
    <name type="scientific">Cytospora mali</name>
    <name type="common">Apple Valsa canker fungus</name>
    <name type="synonym">Valsa mali</name>
    <dbReference type="NCBI Taxonomy" id="578113"/>
    <lineage>
        <taxon>Eukaryota</taxon>
        <taxon>Fungi</taxon>
        <taxon>Dikarya</taxon>
        <taxon>Ascomycota</taxon>
        <taxon>Pezizomycotina</taxon>
        <taxon>Sordariomycetes</taxon>
        <taxon>Sordariomycetidae</taxon>
        <taxon>Diaporthales</taxon>
        <taxon>Cytosporaceae</taxon>
        <taxon>Cytospora</taxon>
    </lineage>
</organism>
<name>A0A194V1Y8_CYTMA</name>
<reference evidence="2" key="1">
    <citation type="submission" date="2014-12" db="EMBL/GenBank/DDBJ databases">
        <title>Genome Sequence of Valsa Canker Pathogens Uncovers a Specific Adaption of Colonization on Woody Bark.</title>
        <authorList>
            <person name="Yin Z."/>
            <person name="Liu H."/>
            <person name="Gao X."/>
            <person name="Li Z."/>
            <person name="Song N."/>
            <person name="Ke X."/>
            <person name="Dai Q."/>
            <person name="Wu Y."/>
            <person name="Sun Y."/>
            <person name="Xu J.-R."/>
            <person name="Kang Z.K."/>
            <person name="Wang L."/>
            <person name="Huang L."/>
        </authorList>
    </citation>
    <scope>NUCLEOTIDE SEQUENCE [LARGE SCALE GENOMIC DNA]</scope>
    <source>
        <strain evidence="2">SXYL134</strain>
    </source>
</reference>
<gene>
    <name evidence="1" type="ORF">VP1G_10967</name>
</gene>
<dbReference type="Proteomes" id="UP000078576">
    <property type="component" value="Unassembled WGS sequence"/>
</dbReference>